<reference evidence="2 3" key="1">
    <citation type="submission" date="2019-02" db="EMBL/GenBank/DDBJ databases">
        <title>Deep-cultivation of Planctomycetes and their phenomic and genomic characterization uncovers novel biology.</title>
        <authorList>
            <person name="Wiegand S."/>
            <person name="Jogler M."/>
            <person name="Boedeker C."/>
            <person name="Pinto D."/>
            <person name="Vollmers J."/>
            <person name="Rivas-Marin E."/>
            <person name="Kohn T."/>
            <person name="Peeters S.H."/>
            <person name="Heuer A."/>
            <person name="Rast P."/>
            <person name="Oberbeckmann S."/>
            <person name="Bunk B."/>
            <person name="Jeske O."/>
            <person name="Meyerdierks A."/>
            <person name="Storesund J.E."/>
            <person name="Kallscheuer N."/>
            <person name="Luecker S."/>
            <person name="Lage O.M."/>
            <person name="Pohl T."/>
            <person name="Merkel B.J."/>
            <person name="Hornburger P."/>
            <person name="Mueller R.-W."/>
            <person name="Bruemmer F."/>
            <person name="Labrenz M."/>
            <person name="Spormann A.M."/>
            <person name="Op den Camp H."/>
            <person name="Overmann J."/>
            <person name="Amann R."/>
            <person name="Jetten M.S.M."/>
            <person name="Mascher T."/>
            <person name="Medema M.H."/>
            <person name="Devos D.P."/>
            <person name="Kaster A.-K."/>
            <person name="Ovreas L."/>
            <person name="Rohde M."/>
            <person name="Galperin M.Y."/>
            <person name="Jogler C."/>
        </authorList>
    </citation>
    <scope>NUCLEOTIDE SEQUENCE [LARGE SCALE GENOMIC DNA]</scope>
    <source>
        <strain evidence="2 3">Pan189</strain>
    </source>
</reference>
<organism evidence="2 3">
    <name type="scientific">Stratiformator vulcanicus</name>
    <dbReference type="NCBI Taxonomy" id="2527980"/>
    <lineage>
        <taxon>Bacteria</taxon>
        <taxon>Pseudomonadati</taxon>
        <taxon>Planctomycetota</taxon>
        <taxon>Planctomycetia</taxon>
        <taxon>Planctomycetales</taxon>
        <taxon>Planctomycetaceae</taxon>
        <taxon>Stratiformator</taxon>
    </lineage>
</organism>
<sequence length="94" mass="10376">MTLRQRLPEDRHRAAWPFAPSVTGVSDDDRAVIAWRPTNGRPEIKRGKSDGIVHGAASSPTRLISGTRSSWWQQPSSGSKNRFVSFSSSKAANR</sequence>
<gene>
    <name evidence="2" type="ORF">Pan189_27940</name>
</gene>
<feature type="compositionally biased region" description="Polar residues" evidence="1">
    <location>
        <begin position="58"/>
        <end position="94"/>
    </location>
</feature>
<dbReference type="Proteomes" id="UP000317318">
    <property type="component" value="Chromosome"/>
</dbReference>
<accession>A0A517R3E4</accession>
<evidence type="ECO:0000313" key="2">
    <source>
        <dbReference type="EMBL" id="QDT38401.1"/>
    </source>
</evidence>
<name>A0A517R3E4_9PLAN</name>
<feature type="compositionally biased region" description="Basic and acidic residues" evidence="1">
    <location>
        <begin position="42"/>
        <end position="51"/>
    </location>
</feature>
<evidence type="ECO:0000256" key="1">
    <source>
        <dbReference type="SAM" id="MobiDB-lite"/>
    </source>
</evidence>
<evidence type="ECO:0000313" key="3">
    <source>
        <dbReference type="Proteomes" id="UP000317318"/>
    </source>
</evidence>
<proteinExistence type="predicted"/>
<protein>
    <submittedName>
        <fullName evidence="2">Uncharacterized protein</fullName>
    </submittedName>
</protein>
<dbReference type="EMBL" id="CP036268">
    <property type="protein sequence ID" value="QDT38401.1"/>
    <property type="molecule type" value="Genomic_DNA"/>
</dbReference>
<feature type="region of interest" description="Disordered" evidence="1">
    <location>
        <begin position="37"/>
        <end position="94"/>
    </location>
</feature>
<dbReference type="KEGG" id="svp:Pan189_27940"/>
<dbReference type="AlphaFoldDB" id="A0A517R3E4"/>
<keyword evidence="3" id="KW-1185">Reference proteome</keyword>